<dbReference type="AlphaFoldDB" id="A0A6C0P507"/>
<reference evidence="2 3" key="1">
    <citation type="submission" date="2020-02" db="EMBL/GenBank/DDBJ databases">
        <title>Paenibacillus sp. nov., isolated from rhizosphere soil of tomato.</title>
        <authorList>
            <person name="Weon H.-Y."/>
            <person name="Lee S.A."/>
        </authorList>
    </citation>
    <scope>NUCLEOTIDE SEQUENCE [LARGE SCALE GENOMIC DNA]</scope>
    <source>
        <strain evidence="2 3">14171R-81</strain>
    </source>
</reference>
<evidence type="ECO:0000313" key="2">
    <source>
        <dbReference type="EMBL" id="QHW33579.1"/>
    </source>
</evidence>
<dbReference type="RefSeq" id="WP_162643577.1">
    <property type="nucleotide sequence ID" value="NZ_CP048286.1"/>
</dbReference>
<dbReference type="Pfam" id="PF11308">
    <property type="entry name" value="Glyco_hydro_129"/>
    <property type="match status" value="1"/>
</dbReference>
<organism evidence="2 3">
    <name type="scientific">Paenibacillus rhizovicinus</name>
    <dbReference type="NCBI Taxonomy" id="2704463"/>
    <lineage>
        <taxon>Bacteria</taxon>
        <taxon>Bacillati</taxon>
        <taxon>Bacillota</taxon>
        <taxon>Bacilli</taxon>
        <taxon>Bacillales</taxon>
        <taxon>Paenibacillaceae</taxon>
        <taxon>Paenibacillus</taxon>
    </lineage>
</organism>
<feature type="chain" id="PRO_5039394200" evidence="1">
    <location>
        <begin position="23"/>
        <end position="791"/>
    </location>
</feature>
<dbReference type="GO" id="GO:0016787">
    <property type="term" value="F:hydrolase activity"/>
    <property type="evidence" value="ECO:0007669"/>
    <property type="project" value="UniProtKB-KW"/>
</dbReference>
<sequence>MNRTITGLCAFGLLAAILSGCADGGDASAPSVAGSPARAAGNEAQAAADAETAKAPVKSTAEPFDFDVDPETFAVTIIKDGVRMPASKPLPKTAVTNVVQTKDAVKWTYPDKVSVSITKKNNDLDIQIESAGAESFQWPSIQADQYTLPIGEGKRIPAKDTNWRQFLKDQTLTWSESFSMDFFALHAGSNPFSLVYVVTNKYNNDVHFDADPNVEYQFTHEFPSINPDKSYGFRLYVTKNDPADIVYPYKSYVAEQGNVVTLEEKAKRNPNVAKLYGAPQIYLWSESILTDADVNWPKLRTLLKGQLGTLLVQLMAGTADGNVELASVLEQASAQDYMDKYQKGMVLSALNQALKMRDLYTAERFPDPGADAQKLIDQGVDKLSEEKLYDLNKLLTGQLLGDAAGDPSTWGQADSTDLIKDMHGAGIDHAWIGLPNWADGLLNPQLVDEANKSGYLIAPYDSYHSIHETQDINWNTASFPDPALYENATITRKDGSKVSGFLGQGRKLNPTLSLPLVQQRVAGILQDGVAYNSWFIDCDATGEIYDDYSPAHITTQQQDLNARLARLGYMANDKRMVVGSEGGNDYASGVIAFAQGIESPVIAWSDPDMREKKDSPYYVGGYYAPTGIPDRYGKPVPIKPLYESVYVDPAYSLPLYKLVYNDAVITTNHWEWGSDKIKGDEQERMLYELLYNVPPLYHLDRAAWDQEKSSIVAFLNVWSPFHEQAVKQEMSGFSILSSDRLVQSAKYGSELSVTVNFSDHDYKAGAEVIPAKSAVLRNGKQSQVFHAADAV</sequence>
<protein>
    <submittedName>
        <fullName evidence="2">Glycoside hydrolase</fullName>
    </submittedName>
</protein>
<evidence type="ECO:0000313" key="3">
    <source>
        <dbReference type="Proteomes" id="UP000479114"/>
    </source>
</evidence>
<feature type="signal peptide" evidence="1">
    <location>
        <begin position="1"/>
        <end position="22"/>
    </location>
</feature>
<keyword evidence="2" id="KW-0378">Hydrolase</keyword>
<accession>A0A6C0P507</accession>
<dbReference type="InterPro" id="IPR021459">
    <property type="entry name" value="GH101-related"/>
</dbReference>
<name>A0A6C0P507_9BACL</name>
<evidence type="ECO:0000256" key="1">
    <source>
        <dbReference type="SAM" id="SignalP"/>
    </source>
</evidence>
<keyword evidence="1" id="KW-0732">Signal</keyword>
<keyword evidence="3" id="KW-1185">Reference proteome</keyword>
<dbReference type="Proteomes" id="UP000479114">
    <property type="component" value="Chromosome"/>
</dbReference>
<dbReference type="EMBL" id="CP048286">
    <property type="protein sequence ID" value="QHW33579.1"/>
    <property type="molecule type" value="Genomic_DNA"/>
</dbReference>
<dbReference type="PROSITE" id="PS51257">
    <property type="entry name" value="PROKAR_LIPOPROTEIN"/>
    <property type="match status" value="1"/>
</dbReference>
<dbReference type="KEGG" id="prz:GZH47_24135"/>
<proteinExistence type="predicted"/>
<gene>
    <name evidence="2" type="ORF">GZH47_24135</name>
</gene>